<evidence type="ECO:0000313" key="2">
    <source>
        <dbReference type="Proteomes" id="UP001055879"/>
    </source>
</evidence>
<organism evidence="1 2">
    <name type="scientific">Arctium lappa</name>
    <name type="common">Greater burdock</name>
    <name type="synonym">Lappa major</name>
    <dbReference type="NCBI Taxonomy" id="4217"/>
    <lineage>
        <taxon>Eukaryota</taxon>
        <taxon>Viridiplantae</taxon>
        <taxon>Streptophyta</taxon>
        <taxon>Embryophyta</taxon>
        <taxon>Tracheophyta</taxon>
        <taxon>Spermatophyta</taxon>
        <taxon>Magnoliopsida</taxon>
        <taxon>eudicotyledons</taxon>
        <taxon>Gunneridae</taxon>
        <taxon>Pentapetalae</taxon>
        <taxon>asterids</taxon>
        <taxon>campanulids</taxon>
        <taxon>Asterales</taxon>
        <taxon>Asteraceae</taxon>
        <taxon>Carduoideae</taxon>
        <taxon>Cardueae</taxon>
        <taxon>Arctiinae</taxon>
        <taxon>Arctium</taxon>
    </lineage>
</organism>
<sequence length="308" mass="33845">MNLVRANSNQKKMMRHRPTFGLNPDSVLIIKLPDSRILGIISKSLFLAIFILALPSIGSFVKDASLAQQHTANPHDFLLPIVFKDLMVQGLLNDGHKGLLLSSNFGDLFDSFWFLNEKGIDLVIDSDSDRQMVIPDEVFDFVFASSLENTEFINRVVKLDGIVVMPLGKYYDRSYEFLQQSNYKIVYLRQFDSITVIAMRKIDGVLGSVAAEGGGRVSGMVDGTVIGTNGGRSEIFGKVGGTERSGGSVGSQGFGSCGSGKVDIPGKVGRSKRRGVVAMARAVFENEKATRRRKTKSLKRVIFLVWSL</sequence>
<reference evidence="1 2" key="2">
    <citation type="journal article" date="2022" name="Mol. Ecol. Resour.">
        <title>The genomes of chicory, endive, great burdock and yacon provide insights into Asteraceae paleo-polyploidization history and plant inulin production.</title>
        <authorList>
            <person name="Fan W."/>
            <person name="Wang S."/>
            <person name="Wang H."/>
            <person name="Wang A."/>
            <person name="Jiang F."/>
            <person name="Liu H."/>
            <person name="Zhao H."/>
            <person name="Xu D."/>
            <person name="Zhang Y."/>
        </authorList>
    </citation>
    <scope>NUCLEOTIDE SEQUENCE [LARGE SCALE GENOMIC DNA]</scope>
    <source>
        <strain evidence="2">cv. Niubang</strain>
    </source>
</reference>
<comment type="caution">
    <text evidence="1">The sequence shown here is derived from an EMBL/GenBank/DDBJ whole genome shotgun (WGS) entry which is preliminary data.</text>
</comment>
<protein>
    <submittedName>
        <fullName evidence="1">Uncharacterized protein</fullName>
    </submittedName>
</protein>
<proteinExistence type="predicted"/>
<reference evidence="2" key="1">
    <citation type="journal article" date="2022" name="Mol. Ecol. Resour.">
        <title>The genomes of chicory, endive, great burdock and yacon provide insights into Asteraceae palaeo-polyploidization history and plant inulin production.</title>
        <authorList>
            <person name="Fan W."/>
            <person name="Wang S."/>
            <person name="Wang H."/>
            <person name="Wang A."/>
            <person name="Jiang F."/>
            <person name="Liu H."/>
            <person name="Zhao H."/>
            <person name="Xu D."/>
            <person name="Zhang Y."/>
        </authorList>
    </citation>
    <scope>NUCLEOTIDE SEQUENCE [LARGE SCALE GENOMIC DNA]</scope>
    <source>
        <strain evidence="2">cv. Niubang</strain>
    </source>
</reference>
<accession>A0ACB8ZX38</accession>
<name>A0ACB8ZX38_ARCLA</name>
<dbReference type="Proteomes" id="UP001055879">
    <property type="component" value="Linkage Group LG09"/>
</dbReference>
<gene>
    <name evidence="1" type="ORF">L6452_27935</name>
</gene>
<evidence type="ECO:0000313" key="1">
    <source>
        <dbReference type="EMBL" id="KAI3702208.1"/>
    </source>
</evidence>
<dbReference type="EMBL" id="CM042055">
    <property type="protein sequence ID" value="KAI3702208.1"/>
    <property type="molecule type" value="Genomic_DNA"/>
</dbReference>
<keyword evidence="2" id="KW-1185">Reference proteome</keyword>